<keyword evidence="7" id="KW-0963">Cytoplasm</keyword>
<proteinExistence type="inferred from homology"/>
<comment type="subunit">
    <text evidence="7">Monomer.</text>
</comment>
<feature type="binding site" evidence="7">
    <location>
        <position position="350"/>
    </location>
    <ligand>
        <name>3-phosphoshikimate</name>
        <dbReference type="ChEBI" id="CHEBI:145989"/>
    </ligand>
</feature>
<feature type="binding site" evidence="7">
    <location>
        <position position="181"/>
    </location>
    <ligand>
        <name>3-phosphoshikimate</name>
        <dbReference type="ChEBI" id="CHEBI:145989"/>
    </ligand>
</feature>
<gene>
    <name evidence="7 10" type="primary">aroA</name>
    <name evidence="10" type="ORF">GCM10022197_08080</name>
</gene>
<keyword evidence="3 7" id="KW-0028">Amino-acid biosynthesis</keyword>
<organism evidence="10 11">
    <name type="scientific">Microlunatus spumicola</name>
    <dbReference type="NCBI Taxonomy" id="81499"/>
    <lineage>
        <taxon>Bacteria</taxon>
        <taxon>Bacillati</taxon>
        <taxon>Actinomycetota</taxon>
        <taxon>Actinomycetes</taxon>
        <taxon>Propionibacteriales</taxon>
        <taxon>Propionibacteriaceae</taxon>
        <taxon>Microlunatus</taxon>
    </lineage>
</organism>
<dbReference type="PANTHER" id="PTHR21090">
    <property type="entry name" value="AROM/DEHYDROQUINATE SYNTHASE"/>
    <property type="match status" value="1"/>
</dbReference>
<keyword evidence="5 7" id="KW-0057">Aromatic amino acid biosynthesis</keyword>
<dbReference type="EC" id="2.5.1.19" evidence="7"/>
<dbReference type="EMBL" id="BAAAYR010000001">
    <property type="protein sequence ID" value="GAA3555318.1"/>
    <property type="molecule type" value="Genomic_DNA"/>
</dbReference>
<evidence type="ECO:0000313" key="11">
    <source>
        <dbReference type="Proteomes" id="UP001500767"/>
    </source>
</evidence>
<comment type="catalytic activity">
    <reaction evidence="6">
        <text>3-phosphoshikimate + phosphoenolpyruvate = 5-O-(1-carboxyvinyl)-3-phosphoshikimate + phosphate</text>
        <dbReference type="Rhea" id="RHEA:21256"/>
        <dbReference type="ChEBI" id="CHEBI:43474"/>
        <dbReference type="ChEBI" id="CHEBI:57701"/>
        <dbReference type="ChEBI" id="CHEBI:58702"/>
        <dbReference type="ChEBI" id="CHEBI:145989"/>
        <dbReference type="EC" id="2.5.1.19"/>
    </reaction>
    <physiologicalReaction direction="left-to-right" evidence="6">
        <dbReference type="Rhea" id="RHEA:21257"/>
    </physiologicalReaction>
</comment>
<sequence>MPDLDPTTTSDDDLRPWPAPQAPVPVTATVTVPGSKSETNRALVLAALASGPSTIVNGLDARDTQLMRDALRTLGVVVEDEGDTWRVTPPERFTGGSVGCGLAGTVMRFVPPLALLADGPVSFDGDEQAYARPMRPLLNALSDLGAEVTADGEGDGLPFTVVGRPDLAGGTVTLDASTSSQYVSALLLVGARLAGGLEVLHAGPPVPSLPHIAMTVAMLRERGVEVDDSRADRWAVSPGVIAPRDVVVEPDLSNAAPFLAAAAVTGGTVTVPHWPTETLQPGDQLRDILSVFGADVTLDDRGLTVTGTDQLLGTDLDLGGASELTPVVAALAALARDTSHIRGVAHVRGHETDRLAALRTELEAMGARVHETHDGLTIHPRLMGGTTFRTYADHRMAQAGAVLGLVVADVVLDDVACTAKTMPTFVDLWTTMLDESVTEVDAELAVEEQVDPEVDDPPSIFDGLLPVSSDESRSRP</sequence>
<evidence type="ECO:0000256" key="7">
    <source>
        <dbReference type="HAMAP-Rule" id="MF_00210"/>
    </source>
</evidence>
<dbReference type="InterPro" id="IPR023193">
    <property type="entry name" value="EPSP_synthase_CS"/>
</dbReference>
<feature type="binding site" evidence="7">
    <location>
        <position position="208"/>
    </location>
    <ligand>
        <name>3-phosphoshikimate</name>
        <dbReference type="ChEBI" id="CHEBI:145989"/>
    </ligand>
</feature>
<comment type="function">
    <text evidence="7">Catalyzes the transfer of the enolpyruvyl moiety of phosphoenolpyruvate (PEP) to the 5-hydroxyl of shikimate-3-phosphate (S3P) to produce enolpyruvyl shikimate-3-phosphate and inorganic phosphate.</text>
</comment>
<feature type="domain" description="Enolpyruvate transferase" evidence="9">
    <location>
        <begin position="21"/>
        <end position="427"/>
    </location>
</feature>
<evidence type="ECO:0000256" key="8">
    <source>
        <dbReference type="SAM" id="MobiDB-lite"/>
    </source>
</evidence>
<feature type="binding site" evidence="7">
    <location>
        <position position="104"/>
    </location>
    <ligand>
        <name>phosphoenolpyruvate</name>
        <dbReference type="ChEBI" id="CHEBI:58702"/>
    </ligand>
</feature>
<feature type="binding site" evidence="7">
    <location>
        <position position="395"/>
    </location>
    <ligand>
        <name>phosphoenolpyruvate</name>
        <dbReference type="ChEBI" id="CHEBI:58702"/>
    </ligand>
</feature>
<feature type="binding site" evidence="7">
    <location>
        <position position="179"/>
    </location>
    <ligand>
        <name>3-phosphoshikimate</name>
        <dbReference type="ChEBI" id="CHEBI:145989"/>
    </ligand>
</feature>
<feature type="binding site" evidence="7">
    <location>
        <position position="132"/>
    </location>
    <ligand>
        <name>phosphoenolpyruvate</name>
        <dbReference type="ChEBI" id="CHEBI:58702"/>
    </ligand>
</feature>
<dbReference type="NCBIfam" id="TIGR01356">
    <property type="entry name" value="aroA"/>
    <property type="match status" value="1"/>
</dbReference>
<feature type="region of interest" description="Disordered" evidence="8">
    <location>
        <begin position="448"/>
        <end position="476"/>
    </location>
</feature>
<comment type="similarity">
    <text evidence="2 7">Belongs to the EPSP synthase family.</text>
</comment>
<dbReference type="InterPro" id="IPR006264">
    <property type="entry name" value="EPSP_synthase"/>
</dbReference>
<feature type="binding site" evidence="7">
    <location>
        <position position="41"/>
    </location>
    <ligand>
        <name>3-phosphoshikimate</name>
        <dbReference type="ChEBI" id="CHEBI:145989"/>
    </ligand>
</feature>
<dbReference type="HAMAP" id="MF_00210">
    <property type="entry name" value="EPSP_synth"/>
    <property type="match status" value="1"/>
</dbReference>
<evidence type="ECO:0000256" key="5">
    <source>
        <dbReference type="ARBA" id="ARBA00023141"/>
    </source>
</evidence>
<dbReference type="RefSeq" id="WP_204912129.1">
    <property type="nucleotide sequence ID" value="NZ_BAAAYR010000001.1"/>
</dbReference>
<name>A0ABP6WVH9_9ACTN</name>
<dbReference type="InterPro" id="IPR036968">
    <property type="entry name" value="Enolpyruvate_Tfrase_sf"/>
</dbReference>
<comment type="subcellular location">
    <subcellularLocation>
        <location evidence="7">Cytoplasm</location>
    </subcellularLocation>
</comment>
<feature type="active site" description="Proton acceptor" evidence="7">
    <location>
        <position position="323"/>
    </location>
</feature>
<dbReference type="CDD" id="cd01556">
    <property type="entry name" value="EPSP_synthase"/>
    <property type="match status" value="1"/>
</dbReference>
<comment type="caution">
    <text evidence="10">The sequence shown here is derived from an EMBL/GenBank/DDBJ whole genome shotgun (WGS) entry which is preliminary data.</text>
</comment>
<feature type="binding site" evidence="7">
    <location>
        <position position="420"/>
    </location>
    <ligand>
        <name>phosphoenolpyruvate</name>
        <dbReference type="ChEBI" id="CHEBI:58702"/>
    </ligand>
</feature>
<evidence type="ECO:0000256" key="1">
    <source>
        <dbReference type="ARBA" id="ARBA00004811"/>
    </source>
</evidence>
<feature type="binding site" evidence="7">
    <location>
        <position position="181"/>
    </location>
    <ligand>
        <name>phosphoenolpyruvate</name>
        <dbReference type="ChEBI" id="CHEBI:58702"/>
    </ligand>
</feature>
<evidence type="ECO:0000313" key="10">
    <source>
        <dbReference type="EMBL" id="GAA3555318.1"/>
    </source>
</evidence>
<feature type="binding site" evidence="7">
    <location>
        <position position="180"/>
    </location>
    <ligand>
        <name>3-phosphoshikimate</name>
        <dbReference type="ChEBI" id="CHEBI:145989"/>
    </ligand>
</feature>
<dbReference type="Gene3D" id="3.65.10.10">
    <property type="entry name" value="Enolpyruvate transferase domain"/>
    <property type="match status" value="2"/>
</dbReference>
<dbReference type="SUPFAM" id="SSF55205">
    <property type="entry name" value="EPT/RTPC-like"/>
    <property type="match status" value="1"/>
</dbReference>
<keyword evidence="4 7" id="KW-0808">Transferase</keyword>
<evidence type="ECO:0000256" key="3">
    <source>
        <dbReference type="ARBA" id="ARBA00022605"/>
    </source>
</evidence>
<feature type="binding site" evidence="7">
    <location>
        <position position="37"/>
    </location>
    <ligand>
        <name>3-phosphoshikimate</name>
        <dbReference type="ChEBI" id="CHEBI:145989"/>
    </ligand>
</feature>
<dbReference type="Pfam" id="PF00275">
    <property type="entry name" value="EPSP_synthase"/>
    <property type="match status" value="1"/>
</dbReference>
<keyword evidence="11" id="KW-1185">Reference proteome</keyword>
<feature type="binding site" evidence="7">
    <location>
        <position position="36"/>
    </location>
    <ligand>
        <name>3-phosphoshikimate</name>
        <dbReference type="ChEBI" id="CHEBI:145989"/>
    </ligand>
</feature>
<feature type="binding site" evidence="7">
    <location>
        <position position="36"/>
    </location>
    <ligand>
        <name>phosphoenolpyruvate</name>
        <dbReference type="ChEBI" id="CHEBI:58702"/>
    </ligand>
</feature>
<feature type="region of interest" description="Disordered" evidence="8">
    <location>
        <begin position="1"/>
        <end position="24"/>
    </location>
</feature>
<dbReference type="Proteomes" id="UP001500767">
    <property type="component" value="Unassembled WGS sequence"/>
</dbReference>
<reference evidence="11" key="1">
    <citation type="journal article" date="2019" name="Int. J. Syst. Evol. Microbiol.">
        <title>The Global Catalogue of Microorganisms (GCM) 10K type strain sequencing project: providing services to taxonomists for standard genome sequencing and annotation.</title>
        <authorList>
            <consortium name="The Broad Institute Genomics Platform"/>
            <consortium name="The Broad Institute Genome Sequencing Center for Infectious Disease"/>
            <person name="Wu L."/>
            <person name="Ma J."/>
        </authorList>
    </citation>
    <scope>NUCLEOTIDE SEQUENCE [LARGE SCALE GENOMIC DNA]</scope>
    <source>
        <strain evidence="11">JCM 16540</strain>
    </source>
</reference>
<evidence type="ECO:0000256" key="2">
    <source>
        <dbReference type="ARBA" id="ARBA00009948"/>
    </source>
</evidence>
<protein>
    <recommendedName>
        <fullName evidence="7">3-phosphoshikimate 1-carboxyvinyltransferase</fullName>
        <ecNumber evidence="7">2.5.1.19</ecNumber>
    </recommendedName>
    <alternativeName>
        <fullName evidence="7">5-enolpyruvylshikimate-3-phosphate synthase</fullName>
        <shortName evidence="7">EPSP synthase</shortName>
        <shortName evidence="7">EPSPS</shortName>
    </alternativeName>
</protein>
<comment type="pathway">
    <text evidence="1 7">Metabolic intermediate biosynthesis; chorismate biosynthesis; chorismate from D-erythrose 4-phosphate and phosphoenolpyruvate: step 6/7.</text>
</comment>
<evidence type="ECO:0000256" key="6">
    <source>
        <dbReference type="ARBA" id="ARBA00044633"/>
    </source>
</evidence>
<dbReference type="PIRSF" id="PIRSF000505">
    <property type="entry name" value="EPSPS"/>
    <property type="match status" value="1"/>
</dbReference>
<dbReference type="PANTHER" id="PTHR21090:SF5">
    <property type="entry name" value="PENTAFUNCTIONAL AROM POLYPEPTIDE"/>
    <property type="match status" value="1"/>
</dbReference>
<dbReference type="InterPro" id="IPR001986">
    <property type="entry name" value="Enolpyruvate_Tfrase_dom"/>
</dbReference>
<accession>A0ABP6WVH9</accession>
<comment type="caution">
    <text evidence="7">Lacks conserved residue(s) required for the propagation of feature annotation.</text>
</comment>
<feature type="binding site" evidence="7">
    <location>
        <position position="354"/>
    </location>
    <ligand>
        <name>phosphoenolpyruvate</name>
        <dbReference type="ChEBI" id="CHEBI:58702"/>
    </ligand>
</feature>
<dbReference type="PROSITE" id="PS00885">
    <property type="entry name" value="EPSP_SYNTHASE_2"/>
    <property type="match status" value="1"/>
</dbReference>
<evidence type="ECO:0000256" key="4">
    <source>
        <dbReference type="ARBA" id="ARBA00022679"/>
    </source>
</evidence>
<feature type="binding site" evidence="7">
    <location>
        <position position="323"/>
    </location>
    <ligand>
        <name>3-phosphoshikimate</name>
        <dbReference type="ChEBI" id="CHEBI:145989"/>
    </ligand>
</feature>
<evidence type="ECO:0000259" key="9">
    <source>
        <dbReference type="Pfam" id="PF00275"/>
    </source>
</evidence>
<dbReference type="InterPro" id="IPR013792">
    <property type="entry name" value="RNA3'P_cycl/enolpyr_Trfase_a/b"/>
</dbReference>